<organism evidence="1 2">
    <name type="scientific">Roseibium hamelinense</name>
    <dbReference type="NCBI Taxonomy" id="150831"/>
    <lineage>
        <taxon>Bacteria</taxon>
        <taxon>Pseudomonadati</taxon>
        <taxon>Pseudomonadota</taxon>
        <taxon>Alphaproteobacteria</taxon>
        <taxon>Hyphomicrobiales</taxon>
        <taxon>Stappiaceae</taxon>
        <taxon>Roseibium</taxon>
    </lineage>
</organism>
<evidence type="ECO:0000313" key="1">
    <source>
        <dbReference type="EMBL" id="TWI87434.1"/>
    </source>
</evidence>
<dbReference type="Proteomes" id="UP000320593">
    <property type="component" value="Unassembled WGS sequence"/>
</dbReference>
<keyword evidence="2" id="KW-1185">Reference proteome</keyword>
<sequence>MTRQPVIRSAFLRWGLLAVIQLALIGVPLADRLEVQFSGQEVTLDLVPIDPRDLLRGDYVIINLSITTLPKDLANTETLSPGDAVFVQLKADDDGVYSAQSMSRSPAGEGTPEIEGKVTGTSGDAYRIDYGIDAFFLPEGTGKQIETLDTERVKLVIALAPDGRSLPLRLLVDGQPFHSDAAF</sequence>
<dbReference type="InterPro" id="IPR025833">
    <property type="entry name" value="GDYXXLXY"/>
</dbReference>
<dbReference type="RefSeq" id="WP_145342777.1">
    <property type="nucleotide sequence ID" value="NZ_SMLY01000081.1"/>
</dbReference>
<reference evidence="1 2" key="1">
    <citation type="submission" date="2019-07" db="EMBL/GenBank/DDBJ databases">
        <title>Genomic Encyclopedia of Archaeal and Bacterial Type Strains, Phase II (KMG-II): from individual species to whole genera.</title>
        <authorList>
            <person name="Goeker M."/>
        </authorList>
    </citation>
    <scope>NUCLEOTIDE SEQUENCE [LARGE SCALE GENOMIC DNA]</scope>
    <source>
        <strain evidence="1 2">ATCC BAA-252</strain>
    </source>
</reference>
<dbReference type="EMBL" id="VLLF01000004">
    <property type="protein sequence ID" value="TWI87434.1"/>
    <property type="molecule type" value="Genomic_DNA"/>
</dbReference>
<evidence type="ECO:0000313" key="2">
    <source>
        <dbReference type="Proteomes" id="UP000320593"/>
    </source>
</evidence>
<gene>
    <name evidence="1" type="ORF">JM93_01999</name>
</gene>
<dbReference type="AlphaFoldDB" id="A0A562T2L7"/>
<accession>A0A562T2L7</accession>
<comment type="caution">
    <text evidence="1">The sequence shown here is derived from an EMBL/GenBank/DDBJ whole genome shotgun (WGS) entry which is preliminary data.</text>
</comment>
<name>A0A562T2L7_9HYPH</name>
<proteinExistence type="predicted"/>
<protein>
    <submittedName>
        <fullName evidence="1">Putative membrane-anchored protein</fullName>
    </submittedName>
</protein>
<dbReference type="Pfam" id="PF14345">
    <property type="entry name" value="GDYXXLXY"/>
    <property type="match status" value="1"/>
</dbReference>
<dbReference type="OrthoDB" id="4868247at2"/>